<sequence length="188" mass="21258">MRKSRFARLARRTRRNSIRLPEEKQALFEKQLRCRQAGRSPEFEPEDNPNDAPVWPQVKKAVVKRSICIRAELDAGGGHHAGEDDAENIRSEMAIICEAGATGLLDADGANPESDMSWLTKSKARLCAPWVPGTGLRQVRQLVLDTMQKHPSGLFDQTLMIKQKLREDPRMAGLSWDRFLPKFKPKDA</sequence>
<dbReference type="AlphaFoldDB" id="A0A1I8FPD2"/>
<keyword evidence="1" id="KW-1185">Reference proteome</keyword>
<organism evidence="1 2">
    <name type="scientific">Macrostomum lignano</name>
    <dbReference type="NCBI Taxonomy" id="282301"/>
    <lineage>
        <taxon>Eukaryota</taxon>
        <taxon>Metazoa</taxon>
        <taxon>Spiralia</taxon>
        <taxon>Lophotrochozoa</taxon>
        <taxon>Platyhelminthes</taxon>
        <taxon>Rhabditophora</taxon>
        <taxon>Macrostomorpha</taxon>
        <taxon>Macrostomida</taxon>
        <taxon>Macrostomidae</taxon>
        <taxon>Macrostomum</taxon>
    </lineage>
</organism>
<evidence type="ECO:0000313" key="1">
    <source>
        <dbReference type="Proteomes" id="UP000095280"/>
    </source>
</evidence>
<dbReference type="Proteomes" id="UP000095280">
    <property type="component" value="Unplaced"/>
</dbReference>
<accession>A0A1I8FPD2</accession>
<protein>
    <submittedName>
        <fullName evidence="2">DUF1992 domain-containing protein</fullName>
    </submittedName>
</protein>
<reference evidence="2" key="1">
    <citation type="submission" date="2016-11" db="UniProtKB">
        <authorList>
            <consortium name="WormBaseParasite"/>
        </authorList>
    </citation>
    <scope>IDENTIFICATION</scope>
</reference>
<name>A0A1I8FPD2_9PLAT</name>
<proteinExistence type="predicted"/>
<evidence type="ECO:0000313" key="2">
    <source>
        <dbReference type="WBParaSite" id="maker-unitig_43102-snap-gene-0.1-mRNA-1"/>
    </source>
</evidence>
<dbReference type="WBParaSite" id="maker-unitig_43102-snap-gene-0.1-mRNA-1">
    <property type="protein sequence ID" value="maker-unitig_43102-snap-gene-0.1-mRNA-1"/>
    <property type="gene ID" value="maker-unitig_43102-snap-gene-0.1"/>
</dbReference>